<sequence>MQLSLDFAFACRSVVAPHRRQPTPQQSWRRPLTDRTSSQRPRRLRPPPRSLRTLRPLHMKPSRVPQNTGSCCSSVRRVLAHRPLDTPWPPATADPFTGCAGMPSADAAHVHRRDDCCFNSQGARMHVKALGRRSRPPWSHPCPSAVWPPPHLRSAQPQRAYRNVSGRPCASPPHSSLPSLFFSLPTKSRIALLHINKNCRRPRVNRARWSSESSYVASLDCFFCPSSVERRRGVSPFAVSLR</sequence>
<gene>
    <name evidence="2" type="ORF">BS50DRAFT_351999</name>
</gene>
<evidence type="ECO:0000313" key="3">
    <source>
        <dbReference type="Proteomes" id="UP000240883"/>
    </source>
</evidence>
<reference evidence="2 3" key="1">
    <citation type="journal article" date="2018" name="Front. Microbiol.">
        <title>Genome-Wide Analysis of Corynespora cassiicola Leaf Fall Disease Putative Effectors.</title>
        <authorList>
            <person name="Lopez D."/>
            <person name="Ribeiro S."/>
            <person name="Label P."/>
            <person name="Fumanal B."/>
            <person name="Venisse J.S."/>
            <person name="Kohler A."/>
            <person name="de Oliveira R.R."/>
            <person name="Labutti K."/>
            <person name="Lipzen A."/>
            <person name="Lail K."/>
            <person name="Bauer D."/>
            <person name="Ohm R.A."/>
            <person name="Barry K.W."/>
            <person name="Spatafora J."/>
            <person name="Grigoriev I.V."/>
            <person name="Martin F.M."/>
            <person name="Pujade-Renaud V."/>
        </authorList>
    </citation>
    <scope>NUCLEOTIDE SEQUENCE [LARGE SCALE GENOMIC DNA]</scope>
    <source>
        <strain evidence="2 3">Philippines</strain>
    </source>
</reference>
<keyword evidence="3" id="KW-1185">Reference proteome</keyword>
<evidence type="ECO:0000313" key="2">
    <source>
        <dbReference type="EMBL" id="PSN67908.1"/>
    </source>
</evidence>
<evidence type="ECO:0000256" key="1">
    <source>
        <dbReference type="SAM" id="MobiDB-lite"/>
    </source>
</evidence>
<accession>A0A2T2NS47</accession>
<proteinExistence type="predicted"/>
<organism evidence="2 3">
    <name type="scientific">Corynespora cassiicola Philippines</name>
    <dbReference type="NCBI Taxonomy" id="1448308"/>
    <lineage>
        <taxon>Eukaryota</taxon>
        <taxon>Fungi</taxon>
        <taxon>Dikarya</taxon>
        <taxon>Ascomycota</taxon>
        <taxon>Pezizomycotina</taxon>
        <taxon>Dothideomycetes</taxon>
        <taxon>Pleosporomycetidae</taxon>
        <taxon>Pleosporales</taxon>
        <taxon>Corynesporascaceae</taxon>
        <taxon>Corynespora</taxon>
    </lineage>
</organism>
<protein>
    <submittedName>
        <fullName evidence="2">Uncharacterized protein</fullName>
    </submittedName>
</protein>
<dbReference type="AlphaFoldDB" id="A0A2T2NS47"/>
<dbReference type="Proteomes" id="UP000240883">
    <property type="component" value="Unassembled WGS sequence"/>
</dbReference>
<feature type="region of interest" description="Disordered" evidence="1">
    <location>
        <begin position="18"/>
        <end position="70"/>
    </location>
</feature>
<dbReference type="EMBL" id="KZ678134">
    <property type="protein sequence ID" value="PSN67908.1"/>
    <property type="molecule type" value="Genomic_DNA"/>
</dbReference>
<name>A0A2T2NS47_CORCC</name>